<accession>A0A9P9A2N8</accession>
<organism evidence="3 4">
    <name type="scientific">Truncatella angustata</name>
    <dbReference type="NCBI Taxonomy" id="152316"/>
    <lineage>
        <taxon>Eukaryota</taxon>
        <taxon>Fungi</taxon>
        <taxon>Dikarya</taxon>
        <taxon>Ascomycota</taxon>
        <taxon>Pezizomycotina</taxon>
        <taxon>Sordariomycetes</taxon>
        <taxon>Xylariomycetidae</taxon>
        <taxon>Amphisphaeriales</taxon>
        <taxon>Sporocadaceae</taxon>
        <taxon>Truncatella</taxon>
    </lineage>
</organism>
<dbReference type="Proteomes" id="UP000758603">
    <property type="component" value="Unassembled WGS sequence"/>
</dbReference>
<dbReference type="AlphaFoldDB" id="A0A9P9A2N8"/>
<dbReference type="RefSeq" id="XP_045962379.1">
    <property type="nucleotide sequence ID" value="XM_046105472.1"/>
</dbReference>
<keyword evidence="4" id="KW-1185">Reference proteome</keyword>
<dbReference type="PROSITE" id="PS50048">
    <property type="entry name" value="ZN2_CY6_FUNGAL_2"/>
    <property type="match status" value="1"/>
</dbReference>
<dbReference type="InterPro" id="IPR053157">
    <property type="entry name" value="Sterol_Uptake_Regulator"/>
</dbReference>
<protein>
    <recommendedName>
        <fullName evidence="2">Zn(2)-C6 fungal-type domain-containing protein</fullName>
    </recommendedName>
</protein>
<proteinExistence type="predicted"/>
<dbReference type="PANTHER" id="PTHR47784">
    <property type="entry name" value="STEROL UPTAKE CONTROL PROTEIN 2"/>
    <property type="match status" value="1"/>
</dbReference>
<dbReference type="GO" id="GO:0001228">
    <property type="term" value="F:DNA-binding transcription activator activity, RNA polymerase II-specific"/>
    <property type="evidence" value="ECO:0007669"/>
    <property type="project" value="TreeGrafter"/>
</dbReference>
<dbReference type="GO" id="GO:0008270">
    <property type="term" value="F:zinc ion binding"/>
    <property type="evidence" value="ECO:0007669"/>
    <property type="project" value="InterPro"/>
</dbReference>
<evidence type="ECO:0000256" key="1">
    <source>
        <dbReference type="ARBA" id="ARBA00023242"/>
    </source>
</evidence>
<dbReference type="InterPro" id="IPR001138">
    <property type="entry name" value="Zn2Cys6_DnaBD"/>
</dbReference>
<dbReference type="GeneID" id="70134363"/>
<feature type="domain" description="Zn(2)-C6 fungal-type" evidence="2">
    <location>
        <begin position="12"/>
        <end position="41"/>
    </location>
</feature>
<dbReference type="PROSITE" id="PS00463">
    <property type="entry name" value="ZN2_CY6_FUNGAL_1"/>
    <property type="match status" value="1"/>
</dbReference>
<evidence type="ECO:0000313" key="3">
    <source>
        <dbReference type="EMBL" id="KAH6658145.1"/>
    </source>
</evidence>
<dbReference type="OrthoDB" id="3546279at2759"/>
<dbReference type="EMBL" id="JAGPXC010000002">
    <property type="protein sequence ID" value="KAH6658145.1"/>
    <property type="molecule type" value="Genomic_DNA"/>
</dbReference>
<evidence type="ECO:0000313" key="4">
    <source>
        <dbReference type="Proteomes" id="UP000758603"/>
    </source>
</evidence>
<keyword evidence="1" id="KW-0539">Nucleus</keyword>
<evidence type="ECO:0000259" key="2">
    <source>
        <dbReference type="PROSITE" id="PS50048"/>
    </source>
</evidence>
<dbReference type="SMART" id="SM00066">
    <property type="entry name" value="GAL4"/>
    <property type="match status" value="1"/>
</dbReference>
<name>A0A9P9A2N8_9PEZI</name>
<comment type="caution">
    <text evidence="3">The sequence shown here is derived from an EMBL/GenBank/DDBJ whole genome shotgun (WGS) entry which is preliminary data.</text>
</comment>
<sequence>MKRLGYKKSRSGCTRCKERRIKCDEKRPCTACIKHSIPCSLVVSITGEESVSTTLAGRTEPSDRSPMYDRLPHISTALEQSAGTPVVLNLGQVSNLHNQDQDISTFQTDPFVYFARFLTEHPMQCSSDWIATAGLMHHYSTVAFSTLSANTEVHKALQFDVPREGLRHPFLMHQILAFSSLHLAFQQNDHRQLYLMQASQHQSHAITGLRDALVGTISPNNCHAIYATSTFIVLGAFAILPCYEQRSCFVSTIDSVLEIFTLIKGMGVIVSSTVEDLRRGPLRGLLHKPKGKEGRAPLKDLLSQTSALKSYLAYTDTLDHEARTCMDAATSALCECLTEGPSTDDTLDIEKLRAVIRWPLFLPEEFIEYVRRRHPAAVTILLHYSVILHCAEANFWFLKGWSASLVKACNDVLAGTPWEAIAQWPINAIT</sequence>
<dbReference type="PANTHER" id="PTHR47784:SF5">
    <property type="entry name" value="STEROL UPTAKE CONTROL PROTEIN 2"/>
    <property type="match status" value="1"/>
</dbReference>
<dbReference type="InterPro" id="IPR036864">
    <property type="entry name" value="Zn2-C6_fun-type_DNA-bd_sf"/>
</dbReference>
<reference evidence="3" key="1">
    <citation type="journal article" date="2021" name="Nat. Commun.">
        <title>Genetic determinants of endophytism in the Arabidopsis root mycobiome.</title>
        <authorList>
            <person name="Mesny F."/>
            <person name="Miyauchi S."/>
            <person name="Thiergart T."/>
            <person name="Pickel B."/>
            <person name="Atanasova L."/>
            <person name="Karlsson M."/>
            <person name="Huettel B."/>
            <person name="Barry K.W."/>
            <person name="Haridas S."/>
            <person name="Chen C."/>
            <person name="Bauer D."/>
            <person name="Andreopoulos W."/>
            <person name="Pangilinan J."/>
            <person name="LaButti K."/>
            <person name="Riley R."/>
            <person name="Lipzen A."/>
            <person name="Clum A."/>
            <person name="Drula E."/>
            <person name="Henrissat B."/>
            <person name="Kohler A."/>
            <person name="Grigoriev I.V."/>
            <person name="Martin F.M."/>
            <person name="Hacquard S."/>
        </authorList>
    </citation>
    <scope>NUCLEOTIDE SEQUENCE</scope>
    <source>
        <strain evidence="3">MPI-SDFR-AT-0073</strain>
    </source>
</reference>
<dbReference type="Gene3D" id="4.10.240.10">
    <property type="entry name" value="Zn(2)-C6 fungal-type DNA-binding domain"/>
    <property type="match status" value="1"/>
</dbReference>
<dbReference type="Pfam" id="PF00172">
    <property type="entry name" value="Zn_clus"/>
    <property type="match status" value="1"/>
</dbReference>
<gene>
    <name evidence="3" type="ORF">BKA67DRAFT_620318</name>
</gene>
<dbReference type="SUPFAM" id="SSF57701">
    <property type="entry name" value="Zn2/Cys6 DNA-binding domain"/>
    <property type="match status" value="1"/>
</dbReference>
<dbReference type="CDD" id="cd00067">
    <property type="entry name" value="GAL4"/>
    <property type="match status" value="1"/>
</dbReference>